<dbReference type="Pfam" id="PF15393">
    <property type="entry name" value="DUF4615"/>
    <property type="match status" value="1"/>
</dbReference>
<gene>
    <name evidence="3" type="ORF">HF521_017114</name>
</gene>
<dbReference type="PANTHER" id="PTHR13602">
    <property type="entry name" value="UPF0488 PROTEIN C8ORF33"/>
    <property type="match status" value="1"/>
</dbReference>
<feature type="compositionally biased region" description="Basic and acidic residues" evidence="2">
    <location>
        <begin position="1"/>
        <end position="13"/>
    </location>
</feature>
<keyword evidence="4" id="KW-1185">Reference proteome</keyword>
<proteinExistence type="inferred from homology"/>
<name>A0A8T0BR72_SILME</name>
<feature type="compositionally biased region" description="Low complexity" evidence="2">
    <location>
        <begin position="23"/>
        <end position="32"/>
    </location>
</feature>
<organism evidence="3 4">
    <name type="scientific">Silurus meridionalis</name>
    <name type="common">Southern catfish</name>
    <name type="synonym">Silurus soldatovi meridionalis</name>
    <dbReference type="NCBI Taxonomy" id="175797"/>
    <lineage>
        <taxon>Eukaryota</taxon>
        <taxon>Metazoa</taxon>
        <taxon>Chordata</taxon>
        <taxon>Craniata</taxon>
        <taxon>Vertebrata</taxon>
        <taxon>Euteleostomi</taxon>
        <taxon>Actinopterygii</taxon>
        <taxon>Neopterygii</taxon>
        <taxon>Teleostei</taxon>
        <taxon>Ostariophysi</taxon>
        <taxon>Siluriformes</taxon>
        <taxon>Siluridae</taxon>
        <taxon>Silurus</taxon>
    </lineage>
</organism>
<dbReference type="EMBL" id="JABFDY010000004">
    <property type="protein sequence ID" value="KAF7708057.1"/>
    <property type="molecule type" value="Genomic_DNA"/>
</dbReference>
<comment type="caution">
    <text evidence="3">The sequence shown here is derived from an EMBL/GenBank/DDBJ whole genome shotgun (WGS) entry which is preliminary data.</text>
</comment>
<feature type="region of interest" description="Disordered" evidence="2">
    <location>
        <begin position="1"/>
        <end position="99"/>
    </location>
</feature>
<protein>
    <submittedName>
        <fullName evidence="3">Uncharacterized protein</fullName>
    </submittedName>
</protein>
<dbReference type="InterPro" id="IPR029274">
    <property type="entry name" value="DUF4615"/>
</dbReference>
<sequence length="193" mass="21294">MDPSETRPGHESETGSGFAFNFQTPAAAAQTEAEPDPSAGGTETGEAARDSKPTAKKKKKKKKKSGLELGLRTQKSSTKQREEASRALKTLRSSKAPVVKKRQVMRAVSGDYRKKMEEDRERQQKLIRSAMSLATVTRVSEPRCRAAYTRHVPTRQPAAHADVSPPPLPAEQTGGDRFVLRPSGQEFRFNFDV</sequence>
<reference evidence="3" key="1">
    <citation type="submission" date="2020-08" db="EMBL/GenBank/DDBJ databases">
        <title>Chromosome-level assembly of Southern catfish (Silurus meridionalis) provides insights into visual adaptation to the nocturnal and benthic lifestyles.</title>
        <authorList>
            <person name="Zhang Y."/>
            <person name="Wang D."/>
            <person name="Peng Z."/>
        </authorList>
    </citation>
    <scope>NUCLEOTIDE SEQUENCE</scope>
    <source>
        <strain evidence="3">SWU-2019-XX</strain>
        <tissue evidence="3">Muscle</tissue>
    </source>
</reference>
<dbReference type="AlphaFoldDB" id="A0A8T0BR72"/>
<accession>A0A8T0BR72</accession>
<feature type="compositionally biased region" description="Basic residues" evidence="2">
    <location>
        <begin position="54"/>
        <end position="64"/>
    </location>
</feature>
<evidence type="ECO:0000256" key="1">
    <source>
        <dbReference type="ARBA" id="ARBA00005707"/>
    </source>
</evidence>
<evidence type="ECO:0000313" key="3">
    <source>
        <dbReference type="EMBL" id="KAF7708057.1"/>
    </source>
</evidence>
<comment type="similarity">
    <text evidence="1">Belongs to the UPF0488 family.</text>
</comment>
<feature type="region of interest" description="Disordered" evidence="2">
    <location>
        <begin position="149"/>
        <end position="177"/>
    </location>
</feature>
<evidence type="ECO:0000313" key="4">
    <source>
        <dbReference type="Proteomes" id="UP000606274"/>
    </source>
</evidence>
<evidence type="ECO:0000256" key="2">
    <source>
        <dbReference type="SAM" id="MobiDB-lite"/>
    </source>
</evidence>
<dbReference type="Proteomes" id="UP000606274">
    <property type="component" value="Unassembled WGS sequence"/>
</dbReference>
<dbReference type="PANTHER" id="PTHR13602:SF2">
    <property type="entry name" value="UPF0488 PROTEIN C8ORF33"/>
    <property type="match status" value="1"/>
</dbReference>